<keyword evidence="2 9" id="KW-1003">Cell membrane</keyword>
<dbReference type="InterPro" id="IPR001872">
    <property type="entry name" value="Peptidase_A8"/>
</dbReference>
<evidence type="ECO:0000256" key="3">
    <source>
        <dbReference type="ARBA" id="ARBA00022670"/>
    </source>
</evidence>
<feature type="transmembrane region" description="Helical" evidence="9">
    <location>
        <begin position="91"/>
        <end position="112"/>
    </location>
</feature>
<comment type="subcellular location">
    <subcellularLocation>
        <location evidence="9">Cell membrane</location>
        <topology evidence="9">Multi-pass membrane protein</topology>
    </subcellularLocation>
</comment>
<dbReference type="AlphaFoldDB" id="A0A443J4Z0"/>
<evidence type="ECO:0000256" key="2">
    <source>
        <dbReference type="ARBA" id="ARBA00022475"/>
    </source>
</evidence>
<evidence type="ECO:0000256" key="4">
    <source>
        <dbReference type="ARBA" id="ARBA00022692"/>
    </source>
</evidence>
<feature type="transmembrane region" description="Helical" evidence="9">
    <location>
        <begin position="29"/>
        <end position="49"/>
    </location>
</feature>
<dbReference type="EMBL" id="RBZY01000094">
    <property type="protein sequence ID" value="RWR15681.1"/>
    <property type="molecule type" value="Genomic_DNA"/>
</dbReference>
<protein>
    <recommendedName>
        <fullName evidence="9">Lipoprotein signal peptidase</fullName>
        <ecNumber evidence="9">3.4.23.36</ecNumber>
    </recommendedName>
    <alternativeName>
        <fullName evidence="9">Prolipoprotein signal peptidase</fullName>
    </alternativeName>
    <alternativeName>
        <fullName evidence="9">Signal peptidase II</fullName>
        <shortName evidence="9">SPase II</shortName>
    </alternativeName>
</protein>
<feature type="transmembrane region" description="Helical" evidence="9">
    <location>
        <begin position="158"/>
        <end position="185"/>
    </location>
</feature>
<feature type="transmembrane region" description="Helical" evidence="9">
    <location>
        <begin position="119"/>
        <end position="138"/>
    </location>
</feature>
<dbReference type="Proteomes" id="UP000285970">
    <property type="component" value="Unassembled WGS sequence"/>
</dbReference>
<keyword evidence="4 9" id="KW-0812">Transmembrane</keyword>
<keyword evidence="7 9" id="KW-1133">Transmembrane helix</keyword>
<dbReference type="Pfam" id="PF01252">
    <property type="entry name" value="Peptidase_A8"/>
    <property type="match status" value="1"/>
</dbReference>
<evidence type="ECO:0000256" key="1">
    <source>
        <dbReference type="ARBA" id="ARBA00006139"/>
    </source>
</evidence>
<keyword evidence="3 9" id="KW-0645">Protease</keyword>
<comment type="function">
    <text evidence="9">This protein specifically catalyzes the removal of signal peptides from prolipoproteins.</text>
</comment>
<comment type="catalytic activity">
    <reaction evidence="9">
        <text>Release of signal peptides from bacterial membrane prolipoproteins. Hydrolyzes -Xaa-Yaa-Zaa-|-(S,diacylglyceryl)Cys-, in which Xaa is hydrophobic (preferably Leu), and Yaa (Ala or Ser) and Zaa (Gly or Ala) have small, neutral side chains.</text>
        <dbReference type="EC" id="3.4.23.36"/>
    </reaction>
</comment>
<keyword evidence="5 9" id="KW-0064">Aspartyl protease</keyword>
<dbReference type="GO" id="GO:0006508">
    <property type="term" value="P:proteolysis"/>
    <property type="evidence" value="ECO:0007669"/>
    <property type="project" value="UniProtKB-KW"/>
</dbReference>
<evidence type="ECO:0000313" key="12">
    <source>
        <dbReference type="Proteomes" id="UP000285970"/>
    </source>
</evidence>
<evidence type="ECO:0000256" key="10">
    <source>
        <dbReference type="RuleBase" id="RU004181"/>
    </source>
</evidence>
<keyword evidence="8 9" id="KW-0472">Membrane</keyword>
<evidence type="ECO:0000256" key="9">
    <source>
        <dbReference type="HAMAP-Rule" id="MF_00161"/>
    </source>
</evidence>
<gene>
    <name evidence="9" type="primary">lspA</name>
    <name evidence="11" type="ORF">D8Y23_15800</name>
</gene>
<dbReference type="PANTHER" id="PTHR33695">
    <property type="entry name" value="LIPOPROTEIN SIGNAL PEPTIDASE"/>
    <property type="match status" value="1"/>
</dbReference>
<accession>A0A443J4Z0</accession>
<dbReference type="GO" id="GO:0005886">
    <property type="term" value="C:plasma membrane"/>
    <property type="evidence" value="ECO:0007669"/>
    <property type="project" value="UniProtKB-SubCell"/>
</dbReference>
<evidence type="ECO:0000256" key="5">
    <source>
        <dbReference type="ARBA" id="ARBA00022750"/>
    </source>
</evidence>
<feature type="active site" evidence="9">
    <location>
        <position position="169"/>
    </location>
</feature>
<evidence type="ECO:0000256" key="7">
    <source>
        <dbReference type="ARBA" id="ARBA00022989"/>
    </source>
</evidence>
<comment type="caution">
    <text evidence="11">The sequence shown here is derived from an EMBL/GenBank/DDBJ whole genome shotgun (WGS) entry which is preliminary data.</text>
</comment>
<dbReference type="HAMAP" id="MF_00161">
    <property type="entry name" value="LspA"/>
    <property type="match status" value="1"/>
</dbReference>
<dbReference type="PANTHER" id="PTHR33695:SF1">
    <property type="entry name" value="LIPOPROTEIN SIGNAL PEPTIDASE"/>
    <property type="match status" value="1"/>
</dbReference>
<organism evidence="11 12">
    <name type="scientific">Microbacterium enclense</name>
    <dbReference type="NCBI Taxonomy" id="993073"/>
    <lineage>
        <taxon>Bacteria</taxon>
        <taxon>Bacillati</taxon>
        <taxon>Actinomycetota</taxon>
        <taxon>Actinomycetes</taxon>
        <taxon>Micrococcales</taxon>
        <taxon>Microbacteriaceae</taxon>
        <taxon>Microbacterium</taxon>
    </lineage>
</organism>
<dbReference type="OrthoDB" id="4308908at2"/>
<evidence type="ECO:0000256" key="6">
    <source>
        <dbReference type="ARBA" id="ARBA00022801"/>
    </source>
</evidence>
<dbReference type="EC" id="3.4.23.36" evidence="9"/>
<feature type="active site" evidence="9">
    <location>
        <position position="155"/>
    </location>
</feature>
<dbReference type="PRINTS" id="PR00781">
    <property type="entry name" value="LIPOSIGPTASE"/>
</dbReference>
<dbReference type="UniPathway" id="UPA00665"/>
<comment type="similarity">
    <text evidence="1 9 10">Belongs to the peptidase A8 family.</text>
</comment>
<dbReference type="GO" id="GO:0004190">
    <property type="term" value="F:aspartic-type endopeptidase activity"/>
    <property type="evidence" value="ECO:0007669"/>
    <property type="project" value="UniProtKB-UniRule"/>
</dbReference>
<name>A0A443J4Z0_9MICO</name>
<evidence type="ECO:0000256" key="8">
    <source>
        <dbReference type="ARBA" id="ARBA00023136"/>
    </source>
</evidence>
<reference evidence="11 12" key="1">
    <citation type="journal article" date="2018" name="Front. Microbiol.">
        <title>Novel Insights Into Bacterial Dimethylsulfoniopropionate Catabolism in the East China Sea.</title>
        <authorList>
            <person name="Liu J."/>
            <person name="Liu J."/>
            <person name="Zhang S.H."/>
            <person name="Liang J."/>
            <person name="Lin H."/>
            <person name="Song D."/>
            <person name="Yang G.P."/>
            <person name="Todd J.D."/>
            <person name="Zhang X.H."/>
        </authorList>
    </citation>
    <scope>NUCLEOTIDE SEQUENCE [LARGE SCALE GENOMIC DNA]</scope>
    <source>
        <strain evidence="11 12">ZYFD042</strain>
    </source>
</reference>
<keyword evidence="6 9" id="KW-0378">Hydrolase</keyword>
<evidence type="ECO:0000313" key="11">
    <source>
        <dbReference type="EMBL" id="RWR15681.1"/>
    </source>
</evidence>
<sequence length="204" mass="21533">MARAGRVHRVGSVHPGRVRRDRSSHRSPVVSRFTRLLAAAAAVVAAFTVDQLTKAWALSYLDGGRDIDLGLGVSLRLVFNPGVAFGLGGDVGAPLVVGVMVLVAALLTWIVIRVLRRQSMGATALLAAALGGAIGNLWDRTTRAETGPLSGEVVDFIAVDWFAIFNVADIFTTLGLLGWAALYLLRRDHAPISGSTGDGSQHRG</sequence>
<proteinExistence type="inferred from homology"/>
<comment type="pathway">
    <text evidence="9">Protein modification; lipoprotein biosynthesis (signal peptide cleavage).</text>
</comment>